<evidence type="ECO:0000256" key="1">
    <source>
        <dbReference type="SAM" id="Phobius"/>
    </source>
</evidence>
<dbReference type="Proteomes" id="UP000234323">
    <property type="component" value="Unassembled WGS sequence"/>
</dbReference>
<name>A0A2I1HN78_9GLOM</name>
<keyword evidence="1" id="KW-0812">Transmembrane</keyword>
<reference evidence="2 3" key="1">
    <citation type="submission" date="2015-10" db="EMBL/GenBank/DDBJ databases">
        <title>Genome analyses suggest a sexual origin of heterokaryosis in a supposedly ancient asexual fungus.</title>
        <authorList>
            <person name="Ropars J."/>
            <person name="Sedzielewska K."/>
            <person name="Noel J."/>
            <person name="Charron P."/>
            <person name="Farinelli L."/>
            <person name="Marton T."/>
            <person name="Kruger M."/>
            <person name="Pelin A."/>
            <person name="Brachmann A."/>
            <person name="Corradi N."/>
        </authorList>
    </citation>
    <scope>NUCLEOTIDE SEQUENCE [LARGE SCALE GENOMIC DNA]</scope>
    <source>
        <strain evidence="2 3">A4</strain>
    </source>
</reference>
<gene>
    <name evidence="2" type="ORF">RhiirA4_483920</name>
</gene>
<protein>
    <submittedName>
        <fullName evidence="2">Uncharacterized protein</fullName>
    </submittedName>
</protein>
<accession>A0A2I1HN78</accession>
<evidence type="ECO:0000313" key="2">
    <source>
        <dbReference type="EMBL" id="PKY60332.1"/>
    </source>
</evidence>
<keyword evidence="1" id="KW-1133">Transmembrane helix</keyword>
<keyword evidence="1" id="KW-0472">Membrane</keyword>
<dbReference type="EMBL" id="LLXI01004166">
    <property type="protein sequence ID" value="PKY60332.1"/>
    <property type="molecule type" value="Genomic_DNA"/>
</dbReference>
<keyword evidence="3" id="KW-1185">Reference proteome</keyword>
<comment type="caution">
    <text evidence="2">The sequence shown here is derived from an EMBL/GenBank/DDBJ whole genome shotgun (WGS) entry which is preliminary data.</text>
</comment>
<proteinExistence type="predicted"/>
<dbReference type="AlphaFoldDB" id="A0A2I1HN78"/>
<sequence length="272" mass="32058">MSINKHFLFLEMFLTLFNTVVSNLILFKNQFTINRDVSTMFQKFQDSANLFEPDPEIFQARLCIIIKDVPQVDKNDIKGEFEQKLSQLVKKEGEDNFITKMFGERLDITPWPVFNTIAWFKKLSKIKKILDKQKTKYENARTFLQNTKVIMAKLKICDWNSLNENLIQIRVATLKRLFPIAVSYGLEQKDPIIECLVNHDSGEKINDSKIDLCDILKFDFKNSTKMFPDSDFLLYDERTSFERLSEKLRCDFEDIVQPRSESSDDNKWFSNL</sequence>
<feature type="transmembrane region" description="Helical" evidence="1">
    <location>
        <begin position="7"/>
        <end position="27"/>
    </location>
</feature>
<evidence type="ECO:0000313" key="3">
    <source>
        <dbReference type="Proteomes" id="UP000234323"/>
    </source>
</evidence>
<organism evidence="2 3">
    <name type="scientific">Rhizophagus irregularis</name>
    <dbReference type="NCBI Taxonomy" id="588596"/>
    <lineage>
        <taxon>Eukaryota</taxon>
        <taxon>Fungi</taxon>
        <taxon>Fungi incertae sedis</taxon>
        <taxon>Mucoromycota</taxon>
        <taxon>Glomeromycotina</taxon>
        <taxon>Glomeromycetes</taxon>
        <taxon>Glomerales</taxon>
        <taxon>Glomeraceae</taxon>
        <taxon>Rhizophagus</taxon>
    </lineage>
</organism>
<feature type="non-terminal residue" evidence="2">
    <location>
        <position position="272"/>
    </location>
</feature>